<dbReference type="GO" id="GO:0006004">
    <property type="term" value="P:fucose metabolic process"/>
    <property type="evidence" value="ECO:0007669"/>
    <property type="project" value="InterPro"/>
</dbReference>
<dbReference type="RefSeq" id="WP_066713586.1">
    <property type="nucleotide sequence ID" value="NZ_JARFNM010000001.1"/>
</dbReference>
<evidence type="ECO:0000256" key="3">
    <source>
        <dbReference type="ARBA" id="ARBA00012662"/>
    </source>
</evidence>
<dbReference type="PATRIC" id="fig|1497955.3.peg.532"/>
<comment type="similarity">
    <text evidence="2">Belongs to the glycosyl hydrolase 29 family.</text>
</comment>
<dbReference type="GO" id="GO:0005764">
    <property type="term" value="C:lysosome"/>
    <property type="evidence" value="ECO:0007669"/>
    <property type="project" value="TreeGrafter"/>
</dbReference>
<dbReference type="Gene3D" id="3.20.20.80">
    <property type="entry name" value="Glycosidases"/>
    <property type="match status" value="1"/>
</dbReference>
<name>A0A133YFJ1_9FIRM</name>
<keyword evidence="9" id="KW-1185">Reference proteome</keyword>
<proteinExistence type="inferred from homology"/>
<dbReference type="PRINTS" id="PR00741">
    <property type="entry name" value="GLHYDRLASE29"/>
</dbReference>
<gene>
    <name evidence="8" type="ORF">HMPREF1872_00551</name>
</gene>
<keyword evidence="6" id="KW-0326">Glycosidase</keyword>
<dbReference type="Pfam" id="PF01120">
    <property type="entry name" value="Alpha_L_fucos"/>
    <property type="match status" value="1"/>
</dbReference>
<reference evidence="9" key="1">
    <citation type="submission" date="2016-01" db="EMBL/GenBank/DDBJ databases">
        <authorList>
            <person name="Mitreva M."/>
            <person name="Pepin K.H."/>
            <person name="Mihindukulasuriya K.A."/>
            <person name="Fulton R."/>
            <person name="Fronick C."/>
            <person name="O'Laughlin M."/>
            <person name="Miner T."/>
            <person name="Herter B."/>
            <person name="Rosa B.A."/>
            <person name="Cordes M."/>
            <person name="Tomlinson C."/>
            <person name="Wollam A."/>
            <person name="Palsikar V.B."/>
            <person name="Mardis E.R."/>
            <person name="Wilson R.K."/>
        </authorList>
    </citation>
    <scope>NUCLEOTIDE SEQUENCE [LARGE SCALE GENOMIC DNA]</scope>
    <source>
        <strain evidence="9">KA00274</strain>
    </source>
</reference>
<dbReference type="PANTHER" id="PTHR10030">
    <property type="entry name" value="ALPHA-L-FUCOSIDASE"/>
    <property type="match status" value="1"/>
</dbReference>
<evidence type="ECO:0000256" key="5">
    <source>
        <dbReference type="ARBA" id="ARBA00022801"/>
    </source>
</evidence>
<comment type="caution">
    <text evidence="8">The sequence shown here is derived from an EMBL/GenBank/DDBJ whole genome shotgun (WGS) entry which is preliminary data.</text>
</comment>
<keyword evidence="5" id="KW-0378">Hydrolase</keyword>
<evidence type="ECO:0000313" key="9">
    <source>
        <dbReference type="Proteomes" id="UP000070080"/>
    </source>
</evidence>
<evidence type="ECO:0000313" key="8">
    <source>
        <dbReference type="EMBL" id="KXB41961.1"/>
    </source>
</evidence>
<dbReference type="STRING" id="1497955.HMPREF1872_00551"/>
<dbReference type="EC" id="3.2.1.51" evidence="3"/>
<dbReference type="EMBL" id="LSCV01000009">
    <property type="protein sequence ID" value="KXB41961.1"/>
    <property type="molecule type" value="Genomic_DNA"/>
</dbReference>
<dbReference type="SUPFAM" id="SSF51445">
    <property type="entry name" value="(Trans)glycosidases"/>
    <property type="match status" value="1"/>
</dbReference>
<dbReference type="InterPro" id="IPR016286">
    <property type="entry name" value="FUC_metazoa-typ"/>
</dbReference>
<organism evidence="8 9">
    <name type="scientific">Amygdalobacter nucleatus</name>
    <dbReference type="NCBI Taxonomy" id="3029274"/>
    <lineage>
        <taxon>Bacteria</taxon>
        <taxon>Bacillati</taxon>
        <taxon>Bacillota</taxon>
        <taxon>Clostridia</taxon>
        <taxon>Eubacteriales</taxon>
        <taxon>Oscillospiraceae</taxon>
        <taxon>Amygdalobacter</taxon>
    </lineage>
</organism>
<feature type="domain" description="Glycoside hydrolase family 29 N-terminal" evidence="7">
    <location>
        <begin position="6"/>
        <end position="306"/>
    </location>
</feature>
<dbReference type="GO" id="GO:0016139">
    <property type="term" value="P:glycoside catabolic process"/>
    <property type="evidence" value="ECO:0007669"/>
    <property type="project" value="TreeGrafter"/>
</dbReference>
<dbReference type="InterPro" id="IPR017853">
    <property type="entry name" value="GH"/>
</dbReference>
<sequence>MKNYPENWFTQAKYGLFIHFGLYSLLAGEYKGERTRGLAEWILNNADIPLSEYRALASKFNPTNFNADEICQKAKEWGMRYVCLTSKHHDGFALYDSKVSDYNSVKASPCKRDFVRELSEACHKYDLIFCLYYSQAQDWDDKDGYRAYHDNSQKQFERYFYGKCLPQVKELLTNYGPLGMLWFDTPMGMTLEQSKELRETVKKIQPNCLISGRIGHGQSDFLSTQDNRIPSHPIEKLWEVAGTMNDSWGYKYYDHNWQSAETVVHKLLRVVARGGNYLLNVGPDGSGKIPAACVKELDKAGKWLKRAADSIYATKTLPLYVYEVPNYCFTARTHKLYITFFAPQNLKGSSVDIPNIANNLTDAKWLNLSTEMLGSVKAQVKQTKTLEGDPCYIVTFPTEFSQELALTLELSLAEADYMQEEL</sequence>
<accession>A0A133YFJ1</accession>
<dbReference type="GO" id="GO:0004560">
    <property type="term" value="F:alpha-L-fucosidase activity"/>
    <property type="evidence" value="ECO:0007669"/>
    <property type="project" value="InterPro"/>
</dbReference>
<dbReference type="PANTHER" id="PTHR10030:SF37">
    <property type="entry name" value="ALPHA-L-FUCOSIDASE-RELATED"/>
    <property type="match status" value="1"/>
</dbReference>
<dbReference type="Proteomes" id="UP000070080">
    <property type="component" value="Unassembled WGS sequence"/>
</dbReference>
<evidence type="ECO:0000256" key="6">
    <source>
        <dbReference type="ARBA" id="ARBA00023295"/>
    </source>
</evidence>
<dbReference type="InterPro" id="IPR057739">
    <property type="entry name" value="Glyco_hydro_29_N"/>
</dbReference>
<evidence type="ECO:0000259" key="7">
    <source>
        <dbReference type="Pfam" id="PF01120"/>
    </source>
</evidence>
<dbReference type="SMART" id="SM00812">
    <property type="entry name" value="Alpha_L_fucos"/>
    <property type="match status" value="1"/>
</dbReference>
<dbReference type="AlphaFoldDB" id="A0A133YFJ1"/>
<evidence type="ECO:0000256" key="2">
    <source>
        <dbReference type="ARBA" id="ARBA00007951"/>
    </source>
</evidence>
<evidence type="ECO:0000256" key="1">
    <source>
        <dbReference type="ARBA" id="ARBA00004071"/>
    </source>
</evidence>
<keyword evidence="4" id="KW-0732">Signal</keyword>
<comment type="function">
    <text evidence="1">Alpha-L-fucosidase is responsible for hydrolyzing the alpha-1,6-linked fucose joined to the reducing-end N-acetylglucosamine of the carbohydrate moieties of glycoproteins.</text>
</comment>
<dbReference type="PIRSF" id="PIRSF001092">
    <property type="entry name" value="Alpha-L-fucosidase"/>
    <property type="match status" value="1"/>
</dbReference>
<protein>
    <recommendedName>
        <fullName evidence="3">alpha-L-fucosidase</fullName>
        <ecNumber evidence="3">3.2.1.51</ecNumber>
    </recommendedName>
</protein>
<dbReference type="InterPro" id="IPR000933">
    <property type="entry name" value="Glyco_hydro_29"/>
</dbReference>
<dbReference type="OrthoDB" id="107551at2"/>
<evidence type="ECO:0000256" key="4">
    <source>
        <dbReference type="ARBA" id="ARBA00022729"/>
    </source>
</evidence>